<dbReference type="OrthoDB" id="3189729at2"/>
<dbReference type="GO" id="GO:0006633">
    <property type="term" value="P:fatty acid biosynthetic process"/>
    <property type="evidence" value="ECO:0007669"/>
    <property type="project" value="TreeGrafter"/>
</dbReference>
<protein>
    <submittedName>
        <fullName evidence="3">Short-chain dehydrogenase</fullName>
    </submittedName>
</protein>
<comment type="similarity">
    <text evidence="1">Belongs to the short-chain dehydrogenases/reductases (SDR) family.</text>
</comment>
<dbReference type="InterPro" id="IPR036291">
    <property type="entry name" value="NAD(P)-bd_dom_sf"/>
</dbReference>
<dbReference type="SUPFAM" id="SSF51735">
    <property type="entry name" value="NAD(P)-binding Rossmann-fold domains"/>
    <property type="match status" value="1"/>
</dbReference>
<evidence type="ECO:0000256" key="2">
    <source>
        <dbReference type="ARBA" id="ARBA00023002"/>
    </source>
</evidence>
<dbReference type="PANTHER" id="PTHR42760:SF133">
    <property type="entry name" value="3-OXOACYL-[ACYL-CARRIER-PROTEIN] REDUCTASE"/>
    <property type="match status" value="1"/>
</dbReference>
<dbReference type="EMBL" id="LVZK01000001">
    <property type="protein sequence ID" value="OAP86853.1"/>
    <property type="molecule type" value="Genomic_DNA"/>
</dbReference>
<dbReference type="PANTHER" id="PTHR42760">
    <property type="entry name" value="SHORT-CHAIN DEHYDROGENASES/REDUCTASES FAMILY MEMBER"/>
    <property type="match status" value="1"/>
</dbReference>
<reference evidence="3 4" key="1">
    <citation type="submission" date="2016-04" db="EMBL/GenBank/DDBJ databases">
        <title>Peptidophaga gingivicola gen. nov., sp. nov., isolated from human subgingival plaque.</title>
        <authorList>
            <person name="Beall C.J."/>
            <person name="Mokrzan E.M."/>
            <person name="Griffen A.L."/>
            <person name="Leys E.J."/>
        </authorList>
    </citation>
    <scope>NUCLEOTIDE SEQUENCE [LARGE SCALE GENOMIC DNA]</scope>
    <source>
        <strain evidence="3 4">BA112</strain>
    </source>
</reference>
<dbReference type="CDD" id="cd05233">
    <property type="entry name" value="SDR_c"/>
    <property type="match status" value="1"/>
</dbReference>
<dbReference type="PRINTS" id="PR00081">
    <property type="entry name" value="GDHRDH"/>
</dbReference>
<dbReference type="GO" id="GO:0048038">
    <property type="term" value="F:quinone binding"/>
    <property type="evidence" value="ECO:0007669"/>
    <property type="project" value="TreeGrafter"/>
</dbReference>
<dbReference type="GO" id="GO:0016616">
    <property type="term" value="F:oxidoreductase activity, acting on the CH-OH group of donors, NAD or NADP as acceptor"/>
    <property type="evidence" value="ECO:0007669"/>
    <property type="project" value="TreeGrafter"/>
</dbReference>
<evidence type="ECO:0000313" key="4">
    <source>
        <dbReference type="Proteomes" id="UP000078368"/>
    </source>
</evidence>
<dbReference type="InterPro" id="IPR020904">
    <property type="entry name" value="Sc_DH/Rdtase_CS"/>
</dbReference>
<dbReference type="Proteomes" id="UP000078368">
    <property type="component" value="Unassembled WGS sequence"/>
</dbReference>
<name>A0A179B6H9_9ACTO</name>
<proteinExistence type="inferred from homology"/>
<dbReference type="PROSITE" id="PS00061">
    <property type="entry name" value="ADH_SHORT"/>
    <property type="match status" value="1"/>
</dbReference>
<keyword evidence="4" id="KW-1185">Reference proteome</keyword>
<sequence>MRASERILVTGASRGIGRALAEGLAAPGRKLVLVARKVPDLTAAAGECEARGARVCTVGADLSKVRDVEAMLDVVLADGPVDMVVNCAGVFGGEALPWEADPQEWWRTQQVNVRAPFLIQRRAVPAMIEAGGGRILDISSGAAVKDNAEASGYCVSKTALMRLGGCLAEAGRERGIAVLELAPGVVRTDMTAGMAMHAGRTEWTDVALSVEIAAAFADGLLDGLSGCQVRAGTDDLADLVELSRRGAGSNERRLRRTEFSG</sequence>
<accession>A0A179B6H9</accession>
<dbReference type="AlphaFoldDB" id="A0A179B6H9"/>
<dbReference type="Pfam" id="PF00106">
    <property type="entry name" value="adh_short"/>
    <property type="match status" value="1"/>
</dbReference>
<evidence type="ECO:0000313" key="3">
    <source>
        <dbReference type="EMBL" id="OAP86853.1"/>
    </source>
</evidence>
<keyword evidence="2" id="KW-0560">Oxidoreductase</keyword>
<evidence type="ECO:0000256" key="1">
    <source>
        <dbReference type="ARBA" id="ARBA00006484"/>
    </source>
</evidence>
<gene>
    <name evidence="3" type="ORF">A4H34_07015</name>
</gene>
<dbReference type="Gene3D" id="3.40.50.720">
    <property type="entry name" value="NAD(P)-binding Rossmann-like Domain"/>
    <property type="match status" value="1"/>
</dbReference>
<comment type="caution">
    <text evidence="3">The sequence shown here is derived from an EMBL/GenBank/DDBJ whole genome shotgun (WGS) entry which is preliminary data.</text>
</comment>
<dbReference type="RefSeq" id="WP_064231497.1">
    <property type="nucleotide sequence ID" value="NZ_LVZK01000001.1"/>
</dbReference>
<dbReference type="InterPro" id="IPR002347">
    <property type="entry name" value="SDR_fam"/>
</dbReference>
<dbReference type="STRING" id="1823756.A4H34_07015"/>
<organism evidence="3 4">
    <name type="scientific">Peptidiphaga gingivicola</name>
    <dbReference type="NCBI Taxonomy" id="2741497"/>
    <lineage>
        <taxon>Bacteria</taxon>
        <taxon>Bacillati</taxon>
        <taxon>Actinomycetota</taxon>
        <taxon>Actinomycetes</taxon>
        <taxon>Actinomycetales</taxon>
        <taxon>Actinomycetaceae</taxon>
        <taxon>Peptidiphaga</taxon>
    </lineage>
</organism>